<evidence type="ECO:0000313" key="1">
    <source>
        <dbReference type="EMBL" id="OAV89950.1"/>
    </source>
</evidence>
<evidence type="ECO:0000313" key="3">
    <source>
        <dbReference type="Proteomes" id="UP000005240"/>
    </source>
</evidence>
<dbReference type="PANTHER" id="PTHR46169:SF15">
    <property type="entry name" value="INNER CENTROMERE PROTEIN A-LIKE ISOFORM X1-RELATED"/>
    <property type="match status" value="1"/>
</dbReference>
<dbReference type="SUPFAM" id="SSF53098">
    <property type="entry name" value="Ribonuclease H-like"/>
    <property type="match status" value="1"/>
</dbReference>
<dbReference type="EnsemblFungi" id="PTTG_28477-t43_1">
    <property type="protein sequence ID" value="PTTG_28477-t43_1-p1"/>
    <property type="gene ID" value="PTTG_28477"/>
</dbReference>
<dbReference type="InterPro" id="IPR052717">
    <property type="entry name" value="Vacuolar_transposase_reg"/>
</dbReference>
<sequence>MIQYFHSSTEWQRHKRQGIKRKLHLEQSDFHLARDMVEILNPFHEITNQISVHGLARILHIVVFINQITEHLSTAITAVKYLLALRNACRVGLNITNNYYSLTDSSALYRITIVLHPSFWDKYFKLLNWEPKWIAEEIQLTQDMWVSFYKPQHINPPASVAPVNLR</sequence>
<reference evidence="1" key="1">
    <citation type="submission" date="2009-11" db="EMBL/GenBank/DDBJ databases">
        <authorList>
            <consortium name="The Broad Institute Genome Sequencing Platform"/>
            <person name="Ward D."/>
            <person name="Feldgarden M."/>
            <person name="Earl A."/>
            <person name="Young S.K."/>
            <person name="Zeng Q."/>
            <person name="Koehrsen M."/>
            <person name="Alvarado L."/>
            <person name="Berlin A."/>
            <person name="Bochicchio J."/>
            <person name="Borenstein D."/>
            <person name="Chapman S.B."/>
            <person name="Chen Z."/>
            <person name="Engels R."/>
            <person name="Freedman E."/>
            <person name="Gellesch M."/>
            <person name="Goldberg J."/>
            <person name="Griggs A."/>
            <person name="Gujja S."/>
            <person name="Heilman E."/>
            <person name="Heiman D."/>
            <person name="Hepburn T."/>
            <person name="Howarth C."/>
            <person name="Jen D."/>
            <person name="Larson L."/>
            <person name="Lewis B."/>
            <person name="Mehta T."/>
            <person name="Park D."/>
            <person name="Pearson M."/>
            <person name="Roberts A."/>
            <person name="Saif S."/>
            <person name="Shea T."/>
            <person name="Shenoy N."/>
            <person name="Sisk P."/>
            <person name="Stolte C."/>
            <person name="Sykes S."/>
            <person name="Thomson T."/>
            <person name="Walk T."/>
            <person name="White J."/>
            <person name="Yandava C."/>
            <person name="Izard J."/>
            <person name="Baranova O.V."/>
            <person name="Blanton J.M."/>
            <person name="Tanner A.C."/>
            <person name="Dewhirst F.E."/>
            <person name="Haas B."/>
            <person name="Nusbaum C."/>
            <person name="Birren B."/>
        </authorList>
    </citation>
    <scope>NUCLEOTIDE SEQUENCE [LARGE SCALE GENOMIC DNA]</scope>
    <source>
        <strain evidence="1">1-1 BBBD Race 1</strain>
    </source>
</reference>
<reference evidence="2" key="4">
    <citation type="submission" date="2025-05" db="UniProtKB">
        <authorList>
            <consortium name="EnsemblFungi"/>
        </authorList>
    </citation>
    <scope>IDENTIFICATION</scope>
    <source>
        <strain evidence="2">isolate 1-1 / race 1 (BBBD)</strain>
    </source>
</reference>
<dbReference type="AlphaFoldDB" id="A0A180GBB4"/>
<dbReference type="Proteomes" id="UP000005240">
    <property type="component" value="Unassembled WGS sequence"/>
</dbReference>
<keyword evidence="3" id="KW-1185">Reference proteome</keyword>
<dbReference type="EMBL" id="ADAS02000113">
    <property type="protein sequence ID" value="OAV89950.1"/>
    <property type="molecule type" value="Genomic_DNA"/>
</dbReference>
<dbReference type="GO" id="GO:0005634">
    <property type="term" value="C:nucleus"/>
    <property type="evidence" value="ECO:0007669"/>
    <property type="project" value="TreeGrafter"/>
</dbReference>
<organism evidence="1">
    <name type="scientific">Puccinia triticina (isolate 1-1 / race 1 (BBBD))</name>
    <name type="common">Brown leaf rust fungus</name>
    <dbReference type="NCBI Taxonomy" id="630390"/>
    <lineage>
        <taxon>Eukaryota</taxon>
        <taxon>Fungi</taxon>
        <taxon>Dikarya</taxon>
        <taxon>Basidiomycota</taxon>
        <taxon>Pucciniomycotina</taxon>
        <taxon>Pucciniomycetes</taxon>
        <taxon>Pucciniales</taxon>
        <taxon>Pucciniaceae</taxon>
        <taxon>Puccinia</taxon>
    </lineage>
</organism>
<reference evidence="2 3" key="3">
    <citation type="journal article" date="2017" name="G3 (Bethesda)">
        <title>Comparative analysis highlights variable genome content of wheat rusts and divergence of the mating loci.</title>
        <authorList>
            <person name="Cuomo C.A."/>
            <person name="Bakkeren G."/>
            <person name="Khalil H.B."/>
            <person name="Panwar V."/>
            <person name="Joly D."/>
            <person name="Linning R."/>
            <person name="Sakthikumar S."/>
            <person name="Song X."/>
            <person name="Adiconis X."/>
            <person name="Fan L."/>
            <person name="Goldberg J.M."/>
            <person name="Levin J.Z."/>
            <person name="Young S."/>
            <person name="Zeng Q."/>
            <person name="Anikster Y."/>
            <person name="Bruce M."/>
            <person name="Wang M."/>
            <person name="Yin C."/>
            <person name="McCallum B."/>
            <person name="Szabo L.J."/>
            <person name="Hulbert S."/>
            <person name="Chen X."/>
            <person name="Fellers J.P."/>
        </authorList>
    </citation>
    <scope>NUCLEOTIDE SEQUENCE</scope>
    <source>
        <strain evidence="3">Isolate 1-1 / race 1 (BBBD)</strain>
        <strain evidence="2">isolate 1-1 / race 1 (BBBD)</strain>
    </source>
</reference>
<dbReference type="GO" id="GO:0006357">
    <property type="term" value="P:regulation of transcription by RNA polymerase II"/>
    <property type="evidence" value="ECO:0007669"/>
    <property type="project" value="TreeGrafter"/>
</dbReference>
<protein>
    <submittedName>
        <fullName evidence="1 2">Uncharacterized protein</fullName>
    </submittedName>
</protein>
<dbReference type="OrthoDB" id="2505882at2759"/>
<reference evidence="1" key="2">
    <citation type="submission" date="2016-05" db="EMBL/GenBank/DDBJ databases">
        <title>Comparative analysis highlights variable genome content of wheat rusts and divergence of the mating loci.</title>
        <authorList>
            <person name="Cuomo C.A."/>
            <person name="Bakkeren G."/>
            <person name="Szabo L."/>
            <person name="Khalil H."/>
            <person name="Joly D."/>
            <person name="Goldberg J."/>
            <person name="Young S."/>
            <person name="Zeng Q."/>
            <person name="Fellers J."/>
        </authorList>
    </citation>
    <scope>NUCLEOTIDE SEQUENCE [LARGE SCALE GENOMIC DNA]</scope>
    <source>
        <strain evidence="1">1-1 BBBD Race 1</strain>
    </source>
</reference>
<accession>A0A180GBB4</accession>
<dbReference type="InterPro" id="IPR012337">
    <property type="entry name" value="RNaseH-like_sf"/>
</dbReference>
<proteinExistence type="predicted"/>
<dbReference type="STRING" id="630390.A0A180GBB4"/>
<name>A0A180GBB4_PUCT1</name>
<evidence type="ECO:0000313" key="2">
    <source>
        <dbReference type="EnsemblFungi" id="PTTG_28477-t43_1-p1"/>
    </source>
</evidence>
<dbReference type="PANTHER" id="PTHR46169">
    <property type="entry name" value="DNA REPLICATION-RELATED ELEMENT FACTOR, ISOFORM A"/>
    <property type="match status" value="1"/>
</dbReference>
<gene>
    <name evidence="1" type="ORF">PTTG_28477</name>
</gene>